<evidence type="ECO:0000256" key="12">
    <source>
        <dbReference type="HAMAP-Rule" id="MF_00071"/>
    </source>
</evidence>
<comment type="subcellular location">
    <subcellularLocation>
        <location evidence="12">Cell membrane</location>
        <topology evidence="12">Peripheral membrane protein</topology>
        <orientation evidence="12">Cytoplasmic side</orientation>
    </subcellularLocation>
</comment>
<evidence type="ECO:0000313" key="15">
    <source>
        <dbReference type="Proteomes" id="UP000557872"/>
    </source>
</evidence>
<dbReference type="InterPro" id="IPR027417">
    <property type="entry name" value="P-loop_NTPase"/>
</dbReference>
<dbReference type="PRINTS" id="PR00315">
    <property type="entry name" value="ELONGATNFCT"/>
</dbReference>
<gene>
    <name evidence="12 14" type="primary">lepA</name>
    <name evidence="14" type="ORF">HW115_10605</name>
</gene>
<keyword evidence="6 12" id="KW-0342">GTP-binding</keyword>
<dbReference type="GO" id="GO:0005525">
    <property type="term" value="F:GTP binding"/>
    <property type="evidence" value="ECO:0007669"/>
    <property type="project" value="UniProtKB-UniRule"/>
</dbReference>
<comment type="similarity">
    <text evidence="1 12">Belongs to the TRAFAC class translation factor GTPase superfamily. Classic translation factor GTPase family. LepA subfamily.</text>
</comment>
<dbReference type="InterPro" id="IPR035654">
    <property type="entry name" value="LepA_IV"/>
</dbReference>
<dbReference type="GO" id="GO:0045727">
    <property type="term" value="P:positive regulation of translation"/>
    <property type="evidence" value="ECO:0007669"/>
    <property type="project" value="UniProtKB-UniRule"/>
</dbReference>
<dbReference type="EC" id="3.6.5.n1" evidence="11 12"/>
<dbReference type="CDD" id="cd03709">
    <property type="entry name" value="lepA_C"/>
    <property type="match status" value="1"/>
</dbReference>
<dbReference type="AlphaFoldDB" id="A0A851GEU8"/>
<dbReference type="Pfam" id="PF06421">
    <property type="entry name" value="LepA_C"/>
    <property type="match status" value="1"/>
</dbReference>
<evidence type="ECO:0000256" key="2">
    <source>
        <dbReference type="ARBA" id="ARBA00022475"/>
    </source>
</evidence>
<evidence type="ECO:0000259" key="13">
    <source>
        <dbReference type="PROSITE" id="PS51722"/>
    </source>
</evidence>
<evidence type="ECO:0000256" key="7">
    <source>
        <dbReference type="ARBA" id="ARBA00023136"/>
    </source>
</evidence>
<comment type="caution">
    <text evidence="14">The sequence shown here is derived from an EMBL/GenBank/DDBJ whole genome shotgun (WGS) entry which is preliminary data.</text>
</comment>
<reference evidence="14 15" key="1">
    <citation type="submission" date="2020-07" db="EMBL/GenBank/DDBJ databases">
        <title>Roseicoccus Jingziensis gen. nov., sp. nov., isolated from coastal seawater.</title>
        <authorList>
            <person name="Feng X."/>
        </authorList>
    </citation>
    <scope>NUCLEOTIDE SEQUENCE [LARGE SCALE GENOMIC DNA]</scope>
    <source>
        <strain evidence="14 15">N1E253</strain>
    </source>
</reference>
<evidence type="ECO:0000256" key="9">
    <source>
        <dbReference type="ARBA" id="ARBA00057626"/>
    </source>
</evidence>
<dbReference type="FunFam" id="3.30.70.240:FF:000007">
    <property type="entry name" value="Translation factor GUF1, mitochondrial"/>
    <property type="match status" value="1"/>
</dbReference>
<dbReference type="GO" id="GO:0003924">
    <property type="term" value="F:GTPase activity"/>
    <property type="evidence" value="ECO:0007669"/>
    <property type="project" value="UniProtKB-UniRule"/>
</dbReference>
<dbReference type="RefSeq" id="WP_178932702.1">
    <property type="nucleotide sequence ID" value="NZ_JACBAZ010000004.1"/>
</dbReference>
<feature type="domain" description="Tr-type G" evidence="13">
    <location>
        <begin position="4"/>
        <end position="186"/>
    </location>
</feature>
<dbReference type="FunFam" id="3.30.70.2570:FF:000001">
    <property type="entry name" value="Translation factor GUF1, mitochondrial"/>
    <property type="match status" value="1"/>
</dbReference>
<name>A0A851GEU8_9BACT</name>
<dbReference type="InterPro" id="IPR038363">
    <property type="entry name" value="LepA_C_sf"/>
</dbReference>
<dbReference type="Pfam" id="PF00009">
    <property type="entry name" value="GTP_EFTU"/>
    <property type="match status" value="1"/>
</dbReference>
<dbReference type="InterPro" id="IPR000640">
    <property type="entry name" value="EFG_V-like"/>
</dbReference>
<keyword evidence="14" id="KW-0251">Elongation factor</keyword>
<dbReference type="NCBIfam" id="TIGR01393">
    <property type="entry name" value="lepA"/>
    <property type="match status" value="1"/>
</dbReference>
<dbReference type="FunFam" id="2.40.30.10:FF:000015">
    <property type="entry name" value="Translation factor GUF1, mitochondrial"/>
    <property type="match status" value="1"/>
</dbReference>
<keyword evidence="3 12" id="KW-0547">Nucleotide-binding</keyword>
<dbReference type="InterPro" id="IPR000795">
    <property type="entry name" value="T_Tr_GTP-bd_dom"/>
</dbReference>
<dbReference type="PROSITE" id="PS51722">
    <property type="entry name" value="G_TR_2"/>
    <property type="match status" value="1"/>
</dbReference>
<dbReference type="Gene3D" id="3.30.70.240">
    <property type="match status" value="1"/>
</dbReference>
<keyword evidence="15" id="KW-1185">Reference proteome</keyword>
<dbReference type="PANTHER" id="PTHR43512:SF4">
    <property type="entry name" value="TRANSLATION FACTOR GUF1 HOMOLOG, CHLOROPLASTIC"/>
    <property type="match status" value="1"/>
</dbReference>
<dbReference type="PANTHER" id="PTHR43512">
    <property type="entry name" value="TRANSLATION FACTOR GUF1-RELATED"/>
    <property type="match status" value="1"/>
</dbReference>
<dbReference type="SUPFAM" id="SSF54980">
    <property type="entry name" value="EF-G C-terminal domain-like"/>
    <property type="match status" value="2"/>
</dbReference>
<dbReference type="Pfam" id="PF00679">
    <property type="entry name" value="EFG_C"/>
    <property type="match status" value="1"/>
</dbReference>
<evidence type="ECO:0000256" key="4">
    <source>
        <dbReference type="ARBA" id="ARBA00022801"/>
    </source>
</evidence>
<dbReference type="InterPro" id="IPR013842">
    <property type="entry name" value="LepA_CTD"/>
</dbReference>
<evidence type="ECO:0000256" key="3">
    <source>
        <dbReference type="ARBA" id="ARBA00022741"/>
    </source>
</evidence>
<dbReference type="Gene3D" id="2.40.30.10">
    <property type="entry name" value="Translation factors"/>
    <property type="match status" value="1"/>
</dbReference>
<dbReference type="SUPFAM" id="SSF52540">
    <property type="entry name" value="P-loop containing nucleoside triphosphate hydrolases"/>
    <property type="match status" value="1"/>
</dbReference>
<evidence type="ECO:0000256" key="10">
    <source>
        <dbReference type="ARBA" id="ARBA00061052"/>
    </source>
</evidence>
<evidence type="ECO:0000256" key="1">
    <source>
        <dbReference type="ARBA" id="ARBA00005454"/>
    </source>
</evidence>
<dbReference type="FunFam" id="3.30.70.870:FF:000004">
    <property type="entry name" value="Translation factor GUF1, mitochondrial"/>
    <property type="match status" value="1"/>
</dbReference>
<protein>
    <recommendedName>
        <fullName evidence="11 12">Elongation factor 4</fullName>
        <shortName evidence="12">EF-4</shortName>
        <ecNumber evidence="11 12">3.6.5.n1</ecNumber>
    </recommendedName>
    <alternativeName>
        <fullName evidence="12">Ribosomal back-translocase LepA</fullName>
    </alternativeName>
</protein>
<dbReference type="GO" id="GO:0003746">
    <property type="term" value="F:translation elongation factor activity"/>
    <property type="evidence" value="ECO:0007669"/>
    <property type="project" value="UniProtKB-UniRule"/>
</dbReference>
<dbReference type="InterPro" id="IPR005225">
    <property type="entry name" value="Small_GTP-bd"/>
</dbReference>
<comment type="similarity">
    <text evidence="10">Belongs to the GTP-binding elongation factor family. LepA subfamily.</text>
</comment>
<dbReference type="Proteomes" id="UP000557872">
    <property type="component" value="Unassembled WGS sequence"/>
</dbReference>
<dbReference type="Gene3D" id="3.30.70.870">
    <property type="entry name" value="Elongation Factor G (Translational Gtpase), domain 3"/>
    <property type="match status" value="1"/>
</dbReference>
<accession>A0A851GEU8</accession>
<dbReference type="Pfam" id="PF03144">
    <property type="entry name" value="GTP_EFTU_D2"/>
    <property type="match status" value="1"/>
</dbReference>
<sequence>MSTELTRNFSIIAHIDHGKTTLSDRLLEHTKTVSQREQQDQHLDAMDLERERGITIKSHPVTMEYTAKDGVTYQLNLLDTPGHVDFSYEVSRSLAACEGALLIVDAAQGVEAQTMANLHLAHEQDLAIIPVINKIDLPSCDLPKVNKQLEDIICIPAEEAIPASAKNGIGIEDILEAVVERVPAPVEDADGLLRASVFDSVYDNFRGVVSYVRVVSGSMKRGTRIKLFHTTKTYEIKEVGVFTPGMSKRDELKAGDVGYVIANMKSADEVKIGDTITDNTHPCPKPLDGFKEIQPMVFSGIYPVESSDFEALKLAMGKLQINDAAFTWQSESSVALGFGFRCGFLGLLHMEIIQERLRREFNMDIISTYPSVIYEVTKTNGEELLIDNPCMLPESQEVQEIREPIVRVYIMIPSDYIGEIMKLVMEKRGEMEHTETIDETRVMLTCTLPLSEILIDFNDKLKSMTRGYGSMDYEHAGYKPGKLVKMEILIASEPVDAFASIVHQDKAAPYGRQLCKKLKEVIPQQLFVVALQAAIGGKIIARESISAMRKNVTAKCYGGDISRKRKLLEKQKKGKAKMKAIGKVNIPQDAFIKVLKND</sequence>
<dbReference type="NCBIfam" id="TIGR00231">
    <property type="entry name" value="small_GTP"/>
    <property type="match status" value="1"/>
</dbReference>
<keyword evidence="4 12" id="KW-0378">Hydrolase</keyword>
<feature type="binding site" evidence="12">
    <location>
        <begin position="133"/>
        <end position="136"/>
    </location>
    <ligand>
        <name>GTP</name>
        <dbReference type="ChEBI" id="CHEBI:37565"/>
    </ligand>
</feature>
<organism evidence="14 15">
    <name type="scientific">Oceaniferula marina</name>
    <dbReference type="NCBI Taxonomy" id="2748318"/>
    <lineage>
        <taxon>Bacteria</taxon>
        <taxon>Pseudomonadati</taxon>
        <taxon>Verrucomicrobiota</taxon>
        <taxon>Verrucomicrobiia</taxon>
        <taxon>Verrucomicrobiales</taxon>
        <taxon>Verrucomicrobiaceae</taxon>
        <taxon>Oceaniferula</taxon>
    </lineage>
</organism>
<dbReference type="FunFam" id="3.40.50.300:FF:000078">
    <property type="entry name" value="Elongation factor 4"/>
    <property type="match status" value="1"/>
</dbReference>
<keyword evidence="7 12" id="KW-0472">Membrane</keyword>
<evidence type="ECO:0000256" key="11">
    <source>
        <dbReference type="ARBA" id="ARBA00066744"/>
    </source>
</evidence>
<proteinExistence type="inferred from homology"/>
<dbReference type="GO" id="GO:0005886">
    <property type="term" value="C:plasma membrane"/>
    <property type="evidence" value="ECO:0007669"/>
    <property type="project" value="UniProtKB-SubCell"/>
</dbReference>
<comment type="function">
    <text evidence="9 12">Required for accurate and efficient protein synthesis under certain stress conditions. May act as a fidelity factor of the translation reaction, by catalyzing a one-codon backward translocation of tRNAs on improperly translocated ribosomes. Back-translocation proceeds from a post-translocation (POST) complex to a pre-translocation (PRE) complex, thus giving elongation factor G a second chance to translocate the tRNAs correctly. Binds to ribosomes in a GTP-dependent manner.</text>
</comment>
<dbReference type="InterPro" id="IPR006297">
    <property type="entry name" value="EF-4"/>
</dbReference>
<dbReference type="EMBL" id="JACBAZ010000004">
    <property type="protein sequence ID" value="NWK56063.1"/>
    <property type="molecule type" value="Genomic_DNA"/>
</dbReference>
<dbReference type="HAMAP" id="MF_00071">
    <property type="entry name" value="LepA"/>
    <property type="match status" value="1"/>
</dbReference>
<dbReference type="SMART" id="SM00838">
    <property type="entry name" value="EFG_C"/>
    <property type="match status" value="1"/>
</dbReference>
<dbReference type="InterPro" id="IPR004161">
    <property type="entry name" value="EFTu-like_2"/>
</dbReference>
<dbReference type="CDD" id="cd16260">
    <property type="entry name" value="EF4_III"/>
    <property type="match status" value="1"/>
</dbReference>
<comment type="catalytic activity">
    <reaction evidence="8 12">
        <text>GTP + H2O = GDP + phosphate + H(+)</text>
        <dbReference type="Rhea" id="RHEA:19669"/>
        <dbReference type="ChEBI" id="CHEBI:15377"/>
        <dbReference type="ChEBI" id="CHEBI:15378"/>
        <dbReference type="ChEBI" id="CHEBI:37565"/>
        <dbReference type="ChEBI" id="CHEBI:43474"/>
        <dbReference type="ChEBI" id="CHEBI:58189"/>
        <dbReference type="EC" id="3.6.5.n1"/>
    </reaction>
</comment>
<dbReference type="InterPro" id="IPR035647">
    <property type="entry name" value="EFG_III/V"/>
</dbReference>
<feature type="binding site" evidence="12">
    <location>
        <begin position="16"/>
        <end position="21"/>
    </location>
    <ligand>
        <name>GTP</name>
        <dbReference type="ChEBI" id="CHEBI:37565"/>
    </ligand>
</feature>
<evidence type="ECO:0000256" key="6">
    <source>
        <dbReference type="ARBA" id="ARBA00023134"/>
    </source>
</evidence>
<keyword evidence="2 12" id="KW-1003">Cell membrane</keyword>
<dbReference type="CDD" id="cd01890">
    <property type="entry name" value="LepA"/>
    <property type="match status" value="1"/>
</dbReference>
<dbReference type="Gene3D" id="3.40.50.300">
    <property type="entry name" value="P-loop containing nucleotide triphosphate hydrolases"/>
    <property type="match status" value="1"/>
</dbReference>
<evidence type="ECO:0000256" key="8">
    <source>
        <dbReference type="ARBA" id="ARBA00050293"/>
    </source>
</evidence>
<dbReference type="GO" id="GO:0043022">
    <property type="term" value="F:ribosome binding"/>
    <property type="evidence" value="ECO:0007669"/>
    <property type="project" value="UniProtKB-UniRule"/>
</dbReference>
<evidence type="ECO:0000256" key="5">
    <source>
        <dbReference type="ARBA" id="ARBA00022917"/>
    </source>
</evidence>
<keyword evidence="5 12" id="KW-0648">Protein biosynthesis</keyword>
<evidence type="ECO:0000313" key="14">
    <source>
        <dbReference type="EMBL" id="NWK56063.1"/>
    </source>
</evidence>
<dbReference type="Gene3D" id="3.30.70.2570">
    <property type="entry name" value="Elongation factor 4, C-terminal domain"/>
    <property type="match status" value="1"/>
</dbReference>
<dbReference type="CDD" id="cd03699">
    <property type="entry name" value="EF4_II"/>
    <property type="match status" value="1"/>
</dbReference>